<reference evidence="1" key="2">
    <citation type="journal article" date="2015" name="Data Brief">
        <title>Shoot transcriptome of the giant reed, Arundo donax.</title>
        <authorList>
            <person name="Barrero R.A."/>
            <person name="Guerrero F.D."/>
            <person name="Moolhuijzen P."/>
            <person name="Goolsby J.A."/>
            <person name="Tidwell J."/>
            <person name="Bellgard S.E."/>
            <person name="Bellgard M.I."/>
        </authorList>
    </citation>
    <scope>NUCLEOTIDE SEQUENCE</scope>
    <source>
        <tissue evidence="1">Shoot tissue taken approximately 20 cm above the soil surface</tissue>
    </source>
</reference>
<protein>
    <submittedName>
        <fullName evidence="1">Uncharacterized protein</fullName>
    </submittedName>
</protein>
<name>A0A0A9BSE2_ARUDO</name>
<reference evidence="1" key="1">
    <citation type="submission" date="2014-09" db="EMBL/GenBank/DDBJ databases">
        <authorList>
            <person name="Magalhaes I.L.F."/>
            <person name="Oliveira U."/>
            <person name="Santos F.R."/>
            <person name="Vidigal T.H.D.A."/>
            <person name="Brescovit A.D."/>
            <person name="Santos A.J."/>
        </authorList>
    </citation>
    <scope>NUCLEOTIDE SEQUENCE</scope>
    <source>
        <tissue evidence="1">Shoot tissue taken approximately 20 cm above the soil surface</tissue>
    </source>
</reference>
<accession>A0A0A9BSE2</accession>
<sequence length="10" mass="1118">MTTMSGYKTV</sequence>
<organism evidence="1">
    <name type="scientific">Arundo donax</name>
    <name type="common">Giant reed</name>
    <name type="synonym">Donax arundinaceus</name>
    <dbReference type="NCBI Taxonomy" id="35708"/>
    <lineage>
        <taxon>Eukaryota</taxon>
        <taxon>Viridiplantae</taxon>
        <taxon>Streptophyta</taxon>
        <taxon>Embryophyta</taxon>
        <taxon>Tracheophyta</taxon>
        <taxon>Spermatophyta</taxon>
        <taxon>Magnoliopsida</taxon>
        <taxon>Liliopsida</taxon>
        <taxon>Poales</taxon>
        <taxon>Poaceae</taxon>
        <taxon>PACMAD clade</taxon>
        <taxon>Arundinoideae</taxon>
        <taxon>Arundineae</taxon>
        <taxon>Arundo</taxon>
    </lineage>
</organism>
<dbReference type="EMBL" id="GBRH01231664">
    <property type="protein sequence ID" value="JAD66231.1"/>
    <property type="molecule type" value="Transcribed_RNA"/>
</dbReference>
<proteinExistence type="predicted"/>
<evidence type="ECO:0000313" key="1">
    <source>
        <dbReference type="EMBL" id="JAD66231.1"/>
    </source>
</evidence>